<accession>A0A1F4U8Q3</accession>
<reference evidence="1 2" key="1">
    <citation type="journal article" date="2016" name="Nat. Commun.">
        <title>Thousands of microbial genomes shed light on interconnected biogeochemical processes in an aquifer system.</title>
        <authorList>
            <person name="Anantharaman K."/>
            <person name="Brown C.T."/>
            <person name="Hug L.A."/>
            <person name="Sharon I."/>
            <person name="Castelle C.J."/>
            <person name="Probst A.J."/>
            <person name="Thomas B.C."/>
            <person name="Singh A."/>
            <person name="Wilkins M.J."/>
            <person name="Karaoz U."/>
            <person name="Brodie E.L."/>
            <person name="Williams K.H."/>
            <person name="Hubbard S.S."/>
            <person name="Banfield J.F."/>
        </authorList>
    </citation>
    <scope>NUCLEOTIDE SEQUENCE [LARGE SCALE GENOMIC DNA]</scope>
</reference>
<dbReference type="Proteomes" id="UP000177025">
    <property type="component" value="Unassembled WGS sequence"/>
</dbReference>
<sequence>MAKTNSDLLNDFVSSKNRHEVNDIMRFYADNITGKLAGIWLKNGKIAMQGVTEWEAMMNPIYKISHTMLLKDTARCRLVESNEWLRLMGIESIVYEPFLITVKDDRITAINTEFAIDSFKKYQNAWTTIIDWIHENHPEQHANFFVNDTFNYCRTTARQWLDLVKEYQKTAR</sequence>
<evidence type="ECO:0000313" key="1">
    <source>
        <dbReference type="EMBL" id="OGC41230.1"/>
    </source>
</evidence>
<proteinExistence type="predicted"/>
<evidence type="ECO:0008006" key="3">
    <source>
        <dbReference type="Google" id="ProtNLM"/>
    </source>
</evidence>
<dbReference type="AlphaFoldDB" id="A0A1F4U8Q3"/>
<protein>
    <recommendedName>
        <fullName evidence="3">SnoaL-like domain-containing protein</fullName>
    </recommendedName>
</protein>
<evidence type="ECO:0000313" key="2">
    <source>
        <dbReference type="Proteomes" id="UP000177025"/>
    </source>
</evidence>
<gene>
    <name evidence="1" type="ORF">A2Y85_02155</name>
</gene>
<dbReference type="EMBL" id="MEUM01000116">
    <property type="protein sequence ID" value="OGC41230.1"/>
    <property type="molecule type" value="Genomic_DNA"/>
</dbReference>
<organism evidence="1 2">
    <name type="scientific">candidate division WOR-3 bacterium RBG_13_43_14</name>
    <dbReference type="NCBI Taxonomy" id="1802590"/>
    <lineage>
        <taxon>Bacteria</taxon>
        <taxon>Bacteria division WOR-3</taxon>
    </lineage>
</organism>
<name>A0A1F4U8Q3_UNCW3</name>
<comment type="caution">
    <text evidence="1">The sequence shown here is derived from an EMBL/GenBank/DDBJ whole genome shotgun (WGS) entry which is preliminary data.</text>
</comment>